<dbReference type="EMBL" id="JAAJBE010000003">
    <property type="protein sequence ID" value="NGG27306.1"/>
    <property type="molecule type" value="Genomic_DNA"/>
</dbReference>
<sequence>MAYGILFCMKLKIKRLEKENEKIEARRKIYLAILEDDEDALLAIMKKDKELLLDVINGL</sequence>
<gene>
    <name evidence="2" type="ORF">G5S97_01930</name>
</gene>
<dbReference type="AlphaFoldDB" id="A0A6G4N9N4"/>
<proteinExistence type="predicted"/>
<evidence type="ECO:0000313" key="2">
    <source>
        <dbReference type="EMBL" id="NGG27306.1"/>
    </source>
</evidence>
<protein>
    <submittedName>
        <fullName evidence="2">Uncharacterized protein</fullName>
    </submittedName>
</protein>
<organism evidence="2">
    <name type="scientific">Streptococcus salivarius</name>
    <dbReference type="NCBI Taxonomy" id="1304"/>
    <lineage>
        <taxon>Bacteria</taxon>
        <taxon>Bacillati</taxon>
        <taxon>Bacillota</taxon>
        <taxon>Bacilli</taxon>
        <taxon>Lactobacillales</taxon>
        <taxon>Streptococcaceae</taxon>
        <taxon>Streptococcus</taxon>
    </lineage>
</organism>
<feature type="coiled-coil region" evidence="1">
    <location>
        <begin position="6"/>
        <end position="33"/>
    </location>
</feature>
<reference evidence="2" key="1">
    <citation type="submission" date="2020-02" db="EMBL/GenBank/DDBJ databases">
        <title>Antibiotic resistance/susceptibility profiles of lactic acid-producing cocci isolated from the human vagina, and analysis of the genetic basis of atypical resistances.</title>
        <authorList>
            <person name="Sirichoat A."/>
            <person name="Florez A.B."/>
            <person name="Vazquez L."/>
            <person name="Buppasiri P."/>
            <person name="Panya M."/>
            <person name="Lulitanond V."/>
            <person name="Mayo B."/>
        </authorList>
    </citation>
    <scope>NUCLEOTIDE SEQUENCE</scope>
    <source>
        <strain evidence="2">VA08-2AN</strain>
    </source>
</reference>
<name>A0A6G4N9N4_STRSL</name>
<accession>A0A6G4N9N4</accession>
<keyword evidence="1" id="KW-0175">Coiled coil</keyword>
<evidence type="ECO:0000256" key="1">
    <source>
        <dbReference type="SAM" id="Coils"/>
    </source>
</evidence>
<comment type="caution">
    <text evidence="2">The sequence shown here is derived from an EMBL/GenBank/DDBJ whole genome shotgun (WGS) entry which is preliminary data.</text>
</comment>